<dbReference type="InterPro" id="IPR045340">
    <property type="entry name" value="DUF6533"/>
</dbReference>
<organism evidence="3 4">
    <name type="scientific">Amanita muscaria (strain Koide BX008)</name>
    <dbReference type="NCBI Taxonomy" id="946122"/>
    <lineage>
        <taxon>Eukaryota</taxon>
        <taxon>Fungi</taxon>
        <taxon>Dikarya</taxon>
        <taxon>Basidiomycota</taxon>
        <taxon>Agaricomycotina</taxon>
        <taxon>Agaricomycetes</taxon>
        <taxon>Agaricomycetidae</taxon>
        <taxon>Agaricales</taxon>
        <taxon>Pluteineae</taxon>
        <taxon>Amanitaceae</taxon>
        <taxon>Amanita</taxon>
    </lineage>
</organism>
<feature type="transmembrane region" description="Helical" evidence="1">
    <location>
        <begin position="217"/>
        <end position="236"/>
    </location>
</feature>
<name>A0A0C2S5G5_AMAMK</name>
<proteinExistence type="predicted"/>
<feature type="transmembrane region" description="Helical" evidence="1">
    <location>
        <begin position="177"/>
        <end position="196"/>
    </location>
</feature>
<dbReference type="STRING" id="946122.A0A0C2S5G5"/>
<feature type="transmembrane region" description="Helical" evidence="1">
    <location>
        <begin position="57"/>
        <end position="78"/>
    </location>
</feature>
<feature type="transmembrane region" description="Helical" evidence="1">
    <location>
        <begin position="27"/>
        <end position="45"/>
    </location>
</feature>
<keyword evidence="4" id="KW-1185">Reference proteome</keyword>
<sequence>MSSDCTSTECITALAALLKERRTGNNVFIASLTLLIYDYFLTTPLEIKHIWSSRLTIVNFLYYAVKYGVVFEFVLNAIQQTTDMSTAHCRVIYWVKCYLYNVFTWAAEALVGISVWAAWQKDRRLTISMPLAFVAFSLVSHIYLGIWLDSFKLADPPSPLVRGCFVTSTSNDLNKPIIMVMAWISLMFVLITVSAIRTYKDGSTSTFIQMFYTQGMLYYVYLFCLHLFNLLALYYGPVRVLSTRFLNHTDPYFQADLLGEITM</sequence>
<dbReference type="Proteomes" id="UP000054549">
    <property type="component" value="Unassembled WGS sequence"/>
</dbReference>
<dbReference type="HOGENOM" id="CLU_035509_11_4_1"/>
<keyword evidence="1" id="KW-0812">Transmembrane</keyword>
<keyword evidence="1" id="KW-0472">Membrane</keyword>
<accession>A0A0C2S5G5</accession>
<reference evidence="3 4" key="1">
    <citation type="submission" date="2014-04" db="EMBL/GenBank/DDBJ databases">
        <title>Evolutionary Origins and Diversification of the Mycorrhizal Mutualists.</title>
        <authorList>
            <consortium name="DOE Joint Genome Institute"/>
            <consortium name="Mycorrhizal Genomics Consortium"/>
            <person name="Kohler A."/>
            <person name="Kuo A."/>
            <person name="Nagy L.G."/>
            <person name="Floudas D."/>
            <person name="Copeland A."/>
            <person name="Barry K.W."/>
            <person name="Cichocki N."/>
            <person name="Veneault-Fourrey C."/>
            <person name="LaButti K."/>
            <person name="Lindquist E.A."/>
            <person name="Lipzen A."/>
            <person name="Lundell T."/>
            <person name="Morin E."/>
            <person name="Murat C."/>
            <person name="Riley R."/>
            <person name="Ohm R."/>
            <person name="Sun H."/>
            <person name="Tunlid A."/>
            <person name="Henrissat B."/>
            <person name="Grigoriev I.V."/>
            <person name="Hibbett D.S."/>
            <person name="Martin F."/>
        </authorList>
    </citation>
    <scope>NUCLEOTIDE SEQUENCE [LARGE SCALE GENOMIC DNA]</scope>
    <source>
        <strain evidence="3 4">Koide BX008</strain>
    </source>
</reference>
<dbReference type="InParanoid" id="A0A0C2S5G5"/>
<feature type="transmembrane region" description="Helical" evidence="1">
    <location>
        <begin position="98"/>
        <end position="119"/>
    </location>
</feature>
<dbReference type="Pfam" id="PF20151">
    <property type="entry name" value="DUF6533"/>
    <property type="match status" value="1"/>
</dbReference>
<dbReference type="AlphaFoldDB" id="A0A0C2S5G5"/>
<feature type="domain" description="DUF6533" evidence="2">
    <location>
        <begin position="28"/>
        <end position="70"/>
    </location>
</feature>
<evidence type="ECO:0000313" key="3">
    <source>
        <dbReference type="EMBL" id="KIL57960.1"/>
    </source>
</evidence>
<evidence type="ECO:0000259" key="2">
    <source>
        <dbReference type="Pfam" id="PF20151"/>
    </source>
</evidence>
<keyword evidence="1" id="KW-1133">Transmembrane helix</keyword>
<evidence type="ECO:0000313" key="4">
    <source>
        <dbReference type="Proteomes" id="UP000054549"/>
    </source>
</evidence>
<gene>
    <name evidence="3" type="ORF">M378DRAFT_355865</name>
</gene>
<dbReference type="EMBL" id="KN818351">
    <property type="protein sequence ID" value="KIL57960.1"/>
    <property type="molecule type" value="Genomic_DNA"/>
</dbReference>
<feature type="transmembrane region" description="Helical" evidence="1">
    <location>
        <begin position="131"/>
        <end position="148"/>
    </location>
</feature>
<dbReference type="OrthoDB" id="2958007at2759"/>
<protein>
    <recommendedName>
        <fullName evidence="2">DUF6533 domain-containing protein</fullName>
    </recommendedName>
</protein>
<evidence type="ECO:0000256" key="1">
    <source>
        <dbReference type="SAM" id="Phobius"/>
    </source>
</evidence>